<dbReference type="InterPro" id="IPR012373">
    <property type="entry name" value="Ferrdict_sens_TM"/>
</dbReference>
<feature type="domain" description="FecR protein" evidence="2">
    <location>
        <begin position="126"/>
        <end position="209"/>
    </location>
</feature>
<evidence type="ECO:0000256" key="1">
    <source>
        <dbReference type="SAM" id="Phobius"/>
    </source>
</evidence>
<dbReference type="Pfam" id="PF04773">
    <property type="entry name" value="FecR"/>
    <property type="match status" value="1"/>
</dbReference>
<evidence type="ECO:0000313" key="4">
    <source>
        <dbReference type="EMBL" id="SDL14921.1"/>
    </source>
</evidence>
<dbReference type="OrthoDB" id="645173at2"/>
<dbReference type="InterPro" id="IPR006860">
    <property type="entry name" value="FecR"/>
</dbReference>
<dbReference type="Pfam" id="PF16344">
    <property type="entry name" value="FecR_C"/>
    <property type="match status" value="1"/>
</dbReference>
<proteinExistence type="predicted"/>
<dbReference type="PANTHER" id="PTHR30273:SF2">
    <property type="entry name" value="PROTEIN FECR"/>
    <property type="match status" value="1"/>
</dbReference>
<evidence type="ECO:0000313" key="5">
    <source>
        <dbReference type="Proteomes" id="UP000198901"/>
    </source>
</evidence>
<dbReference type="RefSeq" id="WP_093196529.1">
    <property type="nucleotide sequence ID" value="NZ_FNGS01000001.1"/>
</dbReference>
<dbReference type="STRING" id="563176.SAMN04488090_0153"/>
<dbReference type="AlphaFoldDB" id="A0A1G9HPL3"/>
<keyword evidence="1" id="KW-0812">Transmembrane</keyword>
<feature type="transmembrane region" description="Helical" evidence="1">
    <location>
        <begin position="89"/>
        <end position="107"/>
    </location>
</feature>
<evidence type="ECO:0000259" key="3">
    <source>
        <dbReference type="Pfam" id="PF16344"/>
    </source>
</evidence>
<gene>
    <name evidence="4" type="ORF">SAMN04488090_0153</name>
</gene>
<feature type="domain" description="Protein FecR C-terminal" evidence="3">
    <location>
        <begin position="259"/>
        <end position="324"/>
    </location>
</feature>
<dbReference type="Gene3D" id="2.60.120.1440">
    <property type="match status" value="1"/>
</dbReference>
<protein>
    <submittedName>
        <fullName evidence="4">FecR family protein</fullName>
    </submittedName>
</protein>
<accession>A0A1G9HPL3</accession>
<evidence type="ECO:0000259" key="2">
    <source>
        <dbReference type="Pfam" id="PF04773"/>
    </source>
</evidence>
<keyword evidence="1" id="KW-1133">Transmembrane helix</keyword>
<reference evidence="4 5" key="1">
    <citation type="submission" date="2016-10" db="EMBL/GenBank/DDBJ databases">
        <authorList>
            <person name="de Groot N.N."/>
        </authorList>
    </citation>
    <scope>NUCLEOTIDE SEQUENCE [LARGE SCALE GENOMIC DNA]</scope>
    <source>
        <strain evidence="4 5">DSM 21668</strain>
    </source>
</reference>
<dbReference type="Proteomes" id="UP000198901">
    <property type="component" value="Unassembled WGS sequence"/>
</dbReference>
<dbReference type="InterPro" id="IPR032508">
    <property type="entry name" value="FecR_C"/>
</dbReference>
<sequence>MKNYSQFDTEDFVQDPYFRKWVLGKLPPGDSFWPTWQSAHPGRQEQLEEARSLVVALQPDDRPADPDEVRLAVQDIMNDLDDRRRPFPLLRIAAGLLLLAGLGWWVWTALLPPGSREEVNRSALPRKIQLADGTRVTLSPNSRLKISEHYGQKKREVSLTGEAFFDVVRNPEKPFLVYAGNLVTKVLGTSFTIRATDDRVSVAVRTGKVTVYRTEKKPGSALSEEMILLPNQQAVMEKASLVKTLVEEPVLLESPVERFAETPVNEVFHRLEKAYGIRILFEEDQLKDCNFTATFTRESLFDKLSFVCETIQARYEVVDGQIVIDGAKCR</sequence>
<dbReference type="PIRSF" id="PIRSF018266">
    <property type="entry name" value="FecR"/>
    <property type="match status" value="1"/>
</dbReference>
<dbReference type="PANTHER" id="PTHR30273">
    <property type="entry name" value="PERIPLASMIC SIGNAL SENSOR AND SIGMA FACTOR ACTIVATOR FECR-RELATED"/>
    <property type="match status" value="1"/>
</dbReference>
<name>A0A1G9HPL3_9BACT</name>
<organism evidence="4 5">
    <name type="scientific">Siphonobacter aquaeclarae</name>
    <dbReference type="NCBI Taxonomy" id="563176"/>
    <lineage>
        <taxon>Bacteria</taxon>
        <taxon>Pseudomonadati</taxon>
        <taxon>Bacteroidota</taxon>
        <taxon>Cytophagia</taxon>
        <taxon>Cytophagales</taxon>
        <taxon>Cytophagaceae</taxon>
        <taxon>Siphonobacter</taxon>
    </lineage>
</organism>
<dbReference type="GO" id="GO:0016989">
    <property type="term" value="F:sigma factor antagonist activity"/>
    <property type="evidence" value="ECO:0007669"/>
    <property type="project" value="TreeGrafter"/>
</dbReference>
<keyword evidence="1" id="KW-0472">Membrane</keyword>
<keyword evidence="5" id="KW-1185">Reference proteome</keyword>
<dbReference type="EMBL" id="FNGS01000001">
    <property type="protein sequence ID" value="SDL14921.1"/>
    <property type="molecule type" value="Genomic_DNA"/>
</dbReference>
<dbReference type="Gene3D" id="3.55.50.30">
    <property type="match status" value="1"/>
</dbReference>